<feature type="domain" description="NAD(P)-binding" evidence="1">
    <location>
        <begin position="7"/>
        <end position="141"/>
    </location>
</feature>
<name>A0A9D1QTK6_9LACO</name>
<dbReference type="Pfam" id="PF13460">
    <property type="entry name" value="NAD_binding_10"/>
    <property type="match status" value="1"/>
</dbReference>
<gene>
    <name evidence="2" type="ORF">H9875_03900</name>
</gene>
<proteinExistence type="predicted"/>
<dbReference type="AlphaFoldDB" id="A0A9D1QTK6"/>
<dbReference type="PANTHER" id="PTHR47129">
    <property type="entry name" value="QUINONE OXIDOREDUCTASE 2"/>
    <property type="match status" value="1"/>
</dbReference>
<dbReference type="EMBL" id="DXGJ01000029">
    <property type="protein sequence ID" value="HIW71751.1"/>
    <property type="molecule type" value="Genomic_DNA"/>
</dbReference>
<dbReference type="PANTHER" id="PTHR47129:SF1">
    <property type="entry name" value="NMRA-LIKE DOMAIN-CONTAINING PROTEIN"/>
    <property type="match status" value="1"/>
</dbReference>
<reference evidence="2" key="1">
    <citation type="journal article" date="2021" name="PeerJ">
        <title>Extensive microbial diversity within the chicken gut microbiome revealed by metagenomics and culture.</title>
        <authorList>
            <person name="Gilroy R."/>
            <person name="Ravi A."/>
            <person name="Getino M."/>
            <person name="Pursley I."/>
            <person name="Horton D.L."/>
            <person name="Alikhan N.F."/>
            <person name="Baker D."/>
            <person name="Gharbi K."/>
            <person name="Hall N."/>
            <person name="Watson M."/>
            <person name="Adriaenssens E.M."/>
            <person name="Foster-Nyarko E."/>
            <person name="Jarju S."/>
            <person name="Secka A."/>
            <person name="Antonio M."/>
            <person name="Oren A."/>
            <person name="Chaudhuri R.R."/>
            <person name="La Ragione R."/>
            <person name="Hildebrand F."/>
            <person name="Pallen M.J."/>
        </authorList>
    </citation>
    <scope>NUCLEOTIDE SEQUENCE</scope>
    <source>
        <strain evidence="2">CHK173-259</strain>
    </source>
</reference>
<organism evidence="2 3">
    <name type="scientific">Candidatus Levilactobacillus faecigallinarum</name>
    <dbReference type="NCBI Taxonomy" id="2838638"/>
    <lineage>
        <taxon>Bacteria</taxon>
        <taxon>Bacillati</taxon>
        <taxon>Bacillota</taxon>
        <taxon>Bacilli</taxon>
        <taxon>Lactobacillales</taxon>
        <taxon>Lactobacillaceae</taxon>
        <taxon>Levilactobacillus</taxon>
    </lineage>
</organism>
<dbReference type="Proteomes" id="UP000886822">
    <property type="component" value="Unassembled WGS sequence"/>
</dbReference>
<dbReference type="InterPro" id="IPR036291">
    <property type="entry name" value="NAD(P)-bd_dom_sf"/>
</dbReference>
<evidence type="ECO:0000259" key="1">
    <source>
        <dbReference type="Pfam" id="PF13460"/>
    </source>
</evidence>
<comment type="caution">
    <text evidence="2">The sequence shown here is derived from an EMBL/GenBank/DDBJ whole genome shotgun (WGS) entry which is preliminary data.</text>
</comment>
<dbReference type="InterPro" id="IPR016040">
    <property type="entry name" value="NAD(P)-bd_dom"/>
</dbReference>
<protein>
    <submittedName>
        <fullName evidence="2">NAD(P)H-binding protein</fullName>
    </submittedName>
</protein>
<accession>A0A9D1QTK6</accession>
<evidence type="ECO:0000313" key="3">
    <source>
        <dbReference type="Proteomes" id="UP000886822"/>
    </source>
</evidence>
<dbReference type="SUPFAM" id="SSF51735">
    <property type="entry name" value="NAD(P)-binding Rossmann-fold domains"/>
    <property type="match status" value="1"/>
</dbReference>
<sequence>MKIMVTGATGDYGRYALAYLQKFAPDADLYGLVRRDGQGADLSKRGIHLRVGDYANLPAMTQALRGIDRLLFVSTPTPAVQKNVVLAAQKNQVGYVAYTSIYRPDLAKFGLERNHLQTERWLKSAGLHYTALRNDWYLEVNQAMFTMAKRAHAFPYFSTDGVLSFALKREYAEAGARVISGAGAGEVVNLAGTPVTYPELGAATQAAVGHALRIQPVTETAFMSQMTQAGIMGAGVADAYQQYACDPQNGARDADSTEFERLLGHPLTPYAAAIRELL</sequence>
<reference evidence="2" key="2">
    <citation type="submission" date="2021-04" db="EMBL/GenBank/DDBJ databases">
        <authorList>
            <person name="Gilroy R."/>
        </authorList>
    </citation>
    <scope>NUCLEOTIDE SEQUENCE</scope>
    <source>
        <strain evidence="2">CHK173-259</strain>
    </source>
</reference>
<dbReference type="InterPro" id="IPR052718">
    <property type="entry name" value="NmrA-type_oxidoreductase"/>
</dbReference>
<dbReference type="Gene3D" id="3.40.50.720">
    <property type="entry name" value="NAD(P)-binding Rossmann-like Domain"/>
    <property type="match status" value="1"/>
</dbReference>
<evidence type="ECO:0000313" key="2">
    <source>
        <dbReference type="EMBL" id="HIW71751.1"/>
    </source>
</evidence>
<dbReference type="Gene3D" id="3.90.25.10">
    <property type="entry name" value="UDP-galactose 4-epimerase, domain 1"/>
    <property type="match status" value="1"/>
</dbReference>